<reference evidence="7 8" key="1">
    <citation type="submission" date="2017-07" db="EMBL/GenBank/DDBJ databases">
        <title>Complete genome sequence of Actinoalloteichus hoggarensis DSM 45943, type strain of Actinoalloteichus hoggarensis.</title>
        <authorList>
            <person name="Ruckert C."/>
            <person name="Nouioui I."/>
            <person name="Willmese J."/>
            <person name="van Wezel G."/>
            <person name="Klenk H.-P."/>
            <person name="Kalinowski J."/>
            <person name="Zotchev S.B."/>
        </authorList>
    </citation>
    <scope>NUCLEOTIDE SEQUENCE [LARGE SCALE GENOMIC DNA]</scope>
    <source>
        <strain evidence="7 8">DSM 45943</strain>
    </source>
</reference>
<name>A0A221VW29_9PSEU</name>
<evidence type="ECO:0000259" key="6">
    <source>
        <dbReference type="Pfam" id="PF05425"/>
    </source>
</evidence>
<keyword evidence="3" id="KW-0812">Transmembrane</keyword>
<keyword evidence="5" id="KW-0472">Membrane</keyword>
<dbReference type="InterPro" id="IPR032694">
    <property type="entry name" value="CopC/D"/>
</dbReference>
<evidence type="ECO:0000256" key="1">
    <source>
        <dbReference type="ARBA" id="ARBA00004651"/>
    </source>
</evidence>
<dbReference type="GO" id="GO:0005886">
    <property type="term" value="C:plasma membrane"/>
    <property type="evidence" value="ECO:0007669"/>
    <property type="project" value="UniProtKB-SubCell"/>
</dbReference>
<dbReference type="Proteomes" id="UP000204221">
    <property type="component" value="Chromosome"/>
</dbReference>
<keyword evidence="2" id="KW-1003">Cell membrane</keyword>
<dbReference type="AlphaFoldDB" id="A0A221VW29"/>
<evidence type="ECO:0000256" key="3">
    <source>
        <dbReference type="ARBA" id="ARBA00022692"/>
    </source>
</evidence>
<evidence type="ECO:0000313" key="8">
    <source>
        <dbReference type="Proteomes" id="UP000204221"/>
    </source>
</evidence>
<dbReference type="OrthoDB" id="3518068at2"/>
<organism evidence="7 8">
    <name type="scientific">Actinoalloteichus hoggarensis</name>
    <dbReference type="NCBI Taxonomy" id="1470176"/>
    <lineage>
        <taxon>Bacteria</taxon>
        <taxon>Bacillati</taxon>
        <taxon>Actinomycetota</taxon>
        <taxon>Actinomycetes</taxon>
        <taxon>Pseudonocardiales</taxon>
        <taxon>Pseudonocardiaceae</taxon>
        <taxon>Actinoalloteichus</taxon>
    </lineage>
</organism>
<evidence type="ECO:0000313" key="7">
    <source>
        <dbReference type="EMBL" id="ASO17723.1"/>
    </source>
</evidence>
<dbReference type="Pfam" id="PF05425">
    <property type="entry name" value="CopD"/>
    <property type="match status" value="1"/>
</dbReference>
<keyword evidence="4" id="KW-1133">Transmembrane helix</keyword>
<sequence>MSSTSGSTSGRGPLGAPLLTAGAGALLGLTLGLALATAFDRSTTPAADGLTGVTLPALRLAVDVTGTAVVGLSVLRLLLRTGRPPHGGEAATAAKAAAAADRSAARAALAAAAAWALLALVLLWAQAGAAAGAGLWISLPRLVEYLAVVPAGRALLVVVGAAAACGVAVVLGRRRESLRREALIVALLGTAALPLTGHASVTGLDTLAVTSAAVHAGAASIWVGGLGAVLLFVAPRRGLAARVLPGYSTVAGWCLAAVALSGLLGALIRIELEFSALYSTGYGSLILAKTIALLLLAVFGARLRFRIVPGVARHQGSGLAVWASVELGIMLAAYGLAAVLAIA</sequence>
<dbReference type="EMBL" id="CP022521">
    <property type="protein sequence ID" value="ASO17723.1"/>
    <property type="molecule type" value="Genomic_DNA"/>
</dbReference>
<dbReference type="KEGG" id="ahg:AHOG_00240"/>
<dbReference type="PANTHER" id="PTHR34820">
    <property type="entry name" value="INNER MEMBRANE PROTEIN YEBZ"/>
    <property type="match status" value="1"/>
</dbReference>
<evidence type="ECO:0000256" key="4">
    <source>
        <dbReference type="ARBA" id="ARBA00022989"/>
    </source>
</evidence>
<dbReference type="InterPro" id="IPR008457">
    <property type="entry name" value="Cu-R_CopD_dom"/>
</dbReference>
<dbReference type="PANTHER" id="PTHR34820:SF4">
    <property type="entry name" value="INNER MEMBRANE PROTEIN YEBZ"/>
    <property type="match status" value="1"/>
</dbReference>
<proteinExistence type="predicted"/>
<dbReference type="GO" id="GO:0006825">
    <property type="term" value="P:copper ion transport"/>
    <property type="evidence" value="ECO:0007669"/>
    <property type="project" value="InterPro"/>
</dbReference>
<accession>A0A221VW29</accession>
<protein>
    <submittedName>
        <fullName evidence="7">Copper transport protein YcnJ</fullName>
    </submittedName>
</protein>
<keyword evidence="8" id="KW-1185">Reference proteome</keyword>
<evidence type="ECO:0000256" key="2">
    <source>
        <dbReference type="ARBA" id="ARBA00022475"/>
    </source>
</evidence>
<feature type="domain" description="Copper resistance protein D" evidence="6">
    <location>
        <begin position="241"/>
        <end position="340"/>
    </location>
</feature>
<gene>
    <name evidence="7" type="primary">ycnJ1</name>
    <name evidence="7" type="ORF">AHOG_00240</name>
</gene>
<dbReference type="RefSeq" id="WP_093939570.1">
    <property type="nucleotide sequence ID" value="NZ_CP022521.1"/>
</dbReference>
<comment type="subcellular location">
    <subcellularLocation>
        <location evidence="1">Cell membrane</location>
        <topology evidence="1">Multi-pass membrane protein</topology>
    </subcellularLocation>
</comment>
<evidence type="ECO:0000256" key="5">
    <source>
        <dbReference type="ARBA" id="ARBA00023136"/>
    </source>
</evidence>